<dbReference type="SUPFAM" id="SSF55486">
    <property type="entry name" value="Metalloproteases ('zincins'), catalytic domain"/>
    <property type="match status" value="1"/>
</dbReference>
<evidence type="ECO:0000256" key="2">
    <source>
        <dbReference type="PIRSR" id="PIRSR006615-1"/>
    </source>
</evidence>
<keyword evidence="1 2" id="KW-0479">Metal-binding</keyword>
<dbReference type="PIRSF" id="PIRSF006615">
    <property type="entry name" value="Zn_crbxpep_Taq"/>
    <property type="match status" value="1"/>
</dbReference>
<dbReference type="PANTHER" id="PTHR34217:SF1">
    <property type="entry name" value="CARBOXYPEPTIDASE 1"/>
    <property type="match status" value="1"/>
</dbReference>
<evidence type="ECO:0000313" key="5">
    <source>
        <dbReference type="Proteomes" id="UP000310263"/>
    </source>
</evidence>
<proteinExistence type="inferred from homology"/>
<comment type="catalytic activity">
    <reaction evidence="1">
        <text>Release of a C-terminal amino acid with broad specificity, except for -Pro.</text>
        <dbReference type="EC" id="3.4.17.19"/>
    </reaction>
</comment>
<dbReference type="GO" id="GO:0006508">
    <property type="term" value="P:proteolysis"/>
    <property type="evidence" value="ECO:0007669"/>
    <property type="project" value="UniProtKB-UniRule"/>
</dbReference>
<keyword evidence="1" id="KW-0645">Protease</keyword>
<dbReference type="Gene3D" id="1.10.1370.30">
    <property type="match status" value="1"/>
</dbReference>
<dbReference type="PROSITE" id="PS52034">
    <property type="entry name" value="PEPTIDASE_M32"/>
    <property type="match status" value="1"/>
</dbReference>
<keyword evidence="1" id="KW-0378">Hydrolase</keyword>
<dbReference type="CDD" id="cd06460">
    <property type="entry name" value="M32_Taq"/>
    <property type="match status" value="1"/>
</dbReference>
<dbReference type="OrthoDB" id="9772308at2"/>
<dbReference type="EMBL" id="SRYE01000001">
    <property type="protein sequence ID" value="TGY63318.1"/>
    <property type="molecule type" value="Genomic_DNA"/>
</dbReference>
<feature type="binding site" evidence="2">
    <location>
        <position position="271"/>
    </location>
    <ligand>
        <name>Zn(2+)</name>
        <dbReference type="ChEBI" id="CHEBI:29105"/>
        <note>catalytic</note>
    </ligand>
</feature>
<reference evidence="4 5" key="1">
    <citation type="submission" date="2019-04" db="EMBL/GenBank/DDBJ databases">
        <title>Microbes associate with the intestines of laboratory mice.</title>
        <authorList>
            <person name="Navarre W."/>
            <person name="Wong E."/>
            <person name="Huang K."/>
            <person name="Tropini C."/>
            <person name="Ng K."/>
            <person name="Yu B."/>
        </authorList>
    </citation>
    <scope>NUCLEOTIDE SEQUENCE [LARGE SCALE GENOMIC DNA]</scope>
    <source>
        <strain evidence="4 5">NM07_P-09</strain>
    </source>
</reference>
<dbReference type="PANTHER" id="PTHR34217">
    <property type="entry name" value="METAL-DEPENDENT CARBOXYPEPTIDASE"/>
    <property type="match status" value="1"/>
</dbReference>
<feature type="binding site" evidence="2">
    <location>
        <position position="297"/>
    </location>
    <ligand>
        <name>Zn(2+)</name>
        <dbReference type="ChEBI" id="CHEBI:29105"/>
        <note>catalytic</note>
    </ligand>
</feature>
<gene>
    <name evidence="4" type="ORF">E5334_02120</name>
</gene>
<evidence type="ECO:0000256" key="1">
    <source>
        <dbReference type="PIRNR" id="PIRNR006615"/>
    </source>
</evidence>
<dbReference type="AlphaFoldDB" id="A0A4S2F2X9"/>
<comment type="cofactor">
    <cofactor evidence="2">
        <name>Zn(2+)</name>
        <dbReference type="ChEBI" id="CHEBI:29105"/>
    </cofactor>
    <text evidence="2">Binds 1 zinc ion per subunit.</text>
</comment>
<keyword evidence="1 4" id="KW-0121">Carboxypeptidase</keyword>
<dbReference type="PRINTS" id="PR00998">
    <property type="entry name" value="CRBOXYPTASET"/>
</dbReference>
<feature type="binding site" evidence="2">
    <location>
        <position position="267"/>
    </location>
    <ligand>
        <name>Zn(2+)</name>
        <dbReference type="ChEBI" id="CHEBI:29105"/>
        <note>catalytic</note>
    </ligand>
</feature>
<dbReference type="GO" id="GO:0046872">
    <property type="term" value="F:metal ion binding"/>
    <property type="evidence" value="ECO:0007669"/>
    <property type="project" value="UniProtKB-KW"/>
</dbReference>
<dbReference type="RefSeq" id="WP_136011945.1">
    <property type="nucleotide sequence ID" value="NZ_SRYE01000001.1"/>
</dbReference>
<dbReference type="EC" id="3.4.17.19" evidence="1"/>
<dbReference type="Proteomes" id="UP000310263">
    <property type="component" value="Unassembled WGS sequence"/>
</dbReference>
<keyword evidence="2" id="KW-0862">Zinc</keyword>
<dbReference type="InterPro" id="IPR001333">
    <property type="entry name" value="Peptidase_M32_Taq"/>
</dbReference>
<organism evidence="4 5">
    <name type="scientific">Muricaecibacterium torontonense</name>
    <dbReference type="NCBI Taxonomy" id="3032871"/>
    <lineage>
        <taxon>Bacteria</taxon>
        <taxon>Bacillati</taxon>
        <taxon>Actinomycetota</taxon>
        <taxon>Coriobacteriia</taxon>
        <taxon>Coriobacteriales</taxon>
        <taxon>Atopobiaceae</taxon>
        <taxon>Muricaecibacterium</taxon>
    </lineage>
</organism>
<dbReference type="Pfam" id="PF02074">
    <property type="entry name" value="Peptidase_M32"/>
    <property type="match status" value="1"/>
</dbReference>
<evidence type="ECO:0000313" key="4">
    <source>
        <dbReference type="EMBL" id="TGY63318.1"/>
    </source>
</evidence>
<feature type="active site" description="Proton donor/acceptor" evidence="3">
    <location>
        <position position="268"/>
    </location>
</feature>
<keyword evidence="5" id="KW-1185">Reference proteome</keyword>
<accession>A0A4S2F2X9</accession>
<keyword evidence="1" id="KW-0482">Metalloprotease</keyword>
<evidence type="ECO:0000256" key="3">
    <source>
        <dbReference type="PIRSR" id="PIRSR006615-2"/>
    </source>
</evidence>
<dbReference type="GO" id="GO:0004181">
    <property type="term" value="F:metallocarboxypeptidase activity"/>
    <property type="evidence" value="ECO:0007669"/>
    <property type="project" value="UniProtKB-UniRule"/>
</dbReference>
<sequence>MAHSDLQDTLAALDALELRRYALRYGMISALWLAETADPAACAHNRGEAMATLQEDDRQLLCGEESQAIVAQLKAHKSQLDFFRAAQLRVMDRDQQEQLRIPAPLAGRIARLTNEATDAWKRAKQKDRWDDFAPYLDQLVAASKEMAVALNPEADPYDTLLDLFEHGTSRAFYNAFFDQLKATVVPLVAAVTKAPQLSNECVRGYFDPAVQWELSRDLATSEGVDPQKLVLGQTEHPFSDAIDSQHVFIATHIYPDDLLSNVFSMLHEGGHAMYEAGVDPAYDLTCLHGGTSMGMHEAQSRFFENLVGRDRAFAKPLLALLTSHFPEQLASVTPDEFFLAANRVEPSLVRTEADELTYPLHVMVRYEIEKQLFDGSLTAAQVPEAWAQLYRSYLGVEVPDNRRGALQDVHWSQASFGYFPTYALGSAYGAQLLHALKASLAADGTSWEEVLASGDLAPVRAWLKDHIWRWGRAKEPAELILEATGEPFDARFYCDYLAEKYTRLYSLNPLILDPKLDGNHPANT</sequence>
<comment type="function">
    <text evidence="1">Broad specificity carboxypetidase that releases amino acids sequentially from the C-terminus, including neutral, aromatic, polar and basic residues.</text>
</comment>
<name>A0A4S2F2X9_9ACTN</name>
<protein>
    <recommendedName>
        <fullName evidence="1">Metal-dependent carboxypeptidase</fullName>
        <ecNumber evidence="1">3.4.17.19</ecNumber>
    </recommendedName>
</protein>
<comment type="similarity">
    <text evidence="1">Belongs to the peptidase M32 family.</text>
</comment>
<comment type="caution">
    <text evidence="4">The sequence shown here is derived from an EMBL/GenBank/DDBJ whole genome shotgun (WGS) entry which is preliminary data.</text>
</comment>